<dbReference type="GO" id="GO:0016020">
    <property type="term" value="C:membrane"/>
    <property type="evidence" value="ECO:0007669"/>
    <property type="project" value="UniProtKB-SubCell"/>
</dbReference>
<dbReference type="GO" id="GO:0019706">
    <property type="term" value="F:protein-cysteine S-palmitoyltransferase activity"/>
    <property type="evidence" value="ECO:0007669"/>
    <property type="project" value="UniProtKB-EC"/>
</dbReference>
<dbReference type="InterPro" id="IPR039859">
    <property type="entry name" value="PFA4/ZDH16/20/ERF2-like"/>
</dbReference>
<feature type="transmembrane region" description="Helical" evidence="7">
    <location>
        <begin position="149"/>
        <end position="171"/>
    </location>
</feature>
<evidence type="ECO:0000256" key="7">
    <source>
        <dbReference type="RuleBase" id="RU079119"/>
    </source>
</evidence>
<keyword evidence="10" id="KW-1185">Reference proteome</keyword>
<dbReference type="Pfam" id="PF01529">
    <property type="entry name" value="DHHC"/>
    <property type="match status" value="1"/>
</dbReference>
<dbReference type="Proteomes" id="UP000242942">
    <property type="component" value="Chromosome 4"/>
</dbReference>
<evidence type="ECO:0000256" key="5">
    <source>
        <dbReference type="ARBA" id="ARBA00023136"/>
    </source>
</evidence>
<evidence type="ECO:0000313" key="10">
    <source>
        <dbReference type="Proteomes" id="UP000242942"/>
    </source>
</evidence>
<comment type="subcellular location">
    <subcellularLocation>
        <location evidence="1">Membrane</location>
        <topology evidence="1">Multi-pass membrane protein</topology>
    </subcellularLocation>
</comment>
<comment type="domain">
    <text evidence="7">The DHHC domain is required for palmitoyltransferase activity.</text>
</comment>
<dbReference type="VEuPathDB" id="PlasmoDB:PocGH01_04014300"/>
<evidence type="ECO:0000256" key="4">
    <source>
        <dbReference type="ARBA" id="ARBA00022989"/>
    </source>
</evidence>
<evidence type="ECO:0000256" key="6">
    <source>
        <dbReference type="ARBA" id="ARBA00023315"/>
    </source>
</evidence>
<keyword evidence="6 7" id="KW-0012">Acyltransferase</keyword>
<evidence type="ECO:0000256" key="1">
    <source>
        <dbReference type="ARBA" id="ARBA00004141"/>
    </source>
</evidence>
<keyword evidence="3 7" id="KW-0812">Transmembrane</keyword>
<dbReference type="EC" id="2.3.1.225" evidence="7"/>
<dbReference type="AlphaFoldDB" id="A0A1D3RD45"/>
<keyword evidence="4 7" id="KW-1133">Transmembrane helix</keyword>
<feature type="transmembrane region" description="Helical" evidence="7">
    <location>
        <begin position="12"/>
        <end position="31"/>
    </location>
</feature>
<keyword evidence="5 7" id="KW-0472">Membrane</keyword>
<proteinExistence type="inferred from homology"/>
<dbReference type="OrthoDB" id="331948at2759"/>
<sequence length="230" mass="26300">MKISIKKAFLTLYKYVCILLIYVLIFQATYLCSKFASSFAIKIKIISLLSFWLTAYLTLWCHIKCLVQNPGFLSESECCEQNPGEHDANVSRCTKCNLPKIRRAHHCSACGRCVIKMDHHCLWINGCVGMYNQKFFILLNFCVLTKMDFFLIIVNTIGSLMFGMFTFVMLVDQFCGIRTNTTGIEVLKNVRGQTKPLRESLAEVFGHPFSYLWFLPVNANATQDSLAKIK</sequence>
<evidence type="ECO:0000256" key="2">
    <source>
        <dbReference type="ARBA" id="ARBA00022679"/>
    </source>
</evidence>
<dbReference type="VEuPathDB" id="PlasmoDB:POWCR01_040010200"/>
<feature type="transmembrane region" description="Helical" evidence="7">
    <location>
        <begin position="43"/>
        <end position="63"/>
    </location>
</feature>
<organism evidence="9 10">
    <name type="scientific">Plasmodium ovale</name>
    <name type="common">malaria parasite P. ovale</name>
    <dbReference type="NCBI Taxonomy" id="36330"/>
    <lineage>
        <taxon>Eukaryota</taxon>
        <taxon>Sar</taxon>
        <taxon>Alveolata</taxon>
        <taxon>Apicomplexa</taxon>
        <taxon>Aconoidasida</taxon>
        <taxon>Haemosporida</taxon>
        <taxon>Plasmodiidae</taxon>
        <taxon>Plasmodium</taxon>
        <taxon>Plasmodium (Plasmodium)</taxon>
    </lineage>
</organism>
<dbReference type="PANTHER" id="PTHR12246">
    <property type="entry name" value="PALMITOYLTRANSFERASE ZDHHC16"/>
    <property type="match status" value="1"/>
</dbReference>
<gene>
    <name evidence="9" type="primary">DHHC11</name>
    <name evidence="9" type="ORF">POCGH01_04014300</name>
</gene>
<evidence type="ECO:0000259" key="8">
    <source>
        <dbReference type="Pfam" id="PF01529"/>
    </source>
</evidence>
<comment type="similarity">
    <text evidence="7">Belongs to the DHHC palmitoyltransferase family.</text>
</comment>
<dbReference type="InterPro" id="IPR001594">
    <property type="entry name" value="Palmitoyltrfase_DHHC"/>
</dbReference>
<reference evidence="9 10" key="1">
    <citation type="submission" date="2016-06" db="EMBL/GenBank/DDBJ databases">
        <authorList>
            <consortium name="Pathogen Informatics"/>
        </authorList>
    </citation>
    <scope>NUCLEOTIDE SEQUENCE [LARGE SCALE GENOMIC DNA]</scope>
    <source>
        <strain evidence="9">PocGH01</strain>
    </source>
</reference>
<feature type="domain" description="Palmitoyltransferase DHHC" evidence="8">
    <location>
        <begin position="93"/>
        <end position="152"/>
    </location>
</feature>
<evidence type="ECO:0000313" key="9">
    <source>
        <dbReference type="EMBL" id="SCN43064.1"/>
    </source>
</evidence>
<evidence type="ECO:0000256" key="3">
    <source>
        <dbReference type="ARBA" id="ARBA00022692"/>
    </source>
</evidence>
<dbReference type="PROSITE" id="PS50216">
    <property type="entry name" value="DHHC"/>
    <property type="match status" value="1"/>
</dbReference>
<keyword evidence="2 7" id="KW-0808">Transferase</keyword>
<protein>
    <recommendedName>
        <fullName evidence="7">Palmitoyltransferase</fullName>
        <ecNumber evidence="7">2.3.1.225</ecNumber>
    </recommendedName>
</protein>
<dbReference type="EMBL" id="LT594585">
    <property type="protein sequence ID" value="SCN43064.1"/>
    <property type="molecule type" value="Genomic_DNA"/>
</dbReference>
<comment type="catalytic activity">
    <reaction evidence="7">
        <text>L-cysteinyl-[protein] + hexadecanoyl-CoA = S-hexadecanoyl-L-cysteinyl-[protein] + CoA</text>
        <dbReference type="Rhea" id="RHEA:36683"/>
        <dbReference type="Rhea" id="RHEA-COMP:10131"/>
        <dbReference type="Rhea" id="RHEA-COMP:11032"/>
        <dbReference type="ChEBI" id="CHEBI:29950"/>
        <dbReference type="ChEBI" id="CHEBI:57287"/>
        <dbReference type="ChEBI" id="CHEBI:57379"/>
        <dbReference type="ChEBI" id="CHEBI:74151"/>
        <dbReference type="EC" id="2.3.1.225"/>
    </reaction>
</comment>
<name>A0A1D3RD45_PLAOA</name>
<accession>A0A1D3RD45</accession>